<dbReference type="OrthoDB" id="512358at2759"/>
<evidence type="ECO:0000313" key="1">
    <source>
        <dbReference type="EMBL" id="PRW58067.1"/>
    </source>
</evidence>
<name>A0A2P6TVI3_CHLSO</name>
<dbReference type="AlphaFoldDB" id="A0A2P6TVI3"/>
<protein>
    <submittedName>
        <fullName evidence="1">2-amino-thiazoline-4-carboxylic acid hydrolase</fullName>
    </submittedName>
</protein>
<dbReference type="InterPro" id="IPR026002">
    <property type="entry name" value="ATC_hydrolase-like"/>
</dbReference>
<comment type="caution">
    <text evidence="1">The sequence shown here is derived from an EMBL/GenBank/DDBJ whole genome shotgun (WGS) entry which is preliminary data.</text>
</comment>
<reference evidence="1 2" key="1">
    <citation type="journal article" date="2018" name="Plant J.">
        <title>Genome sequences of Chlorella sorokiniana UTEX 1602 and Micractinium conductrix SAG 241.80: implications to maltose excretion by a green alga.</title>
        <authorList>
            <person name="Arriola M.B."/>
            <person name="Velmurugan N."/>
            <person name="Zhang Y."/>
            <person name="Plunkett M.H."/>
            <person name="Hondzo H."/>
            <person name="Barney B.M."/>
        </authorList>
    </citation>
    <scope>NUCLEOTIDE SEQUENCE [LARGE SCALE GENOMIC DNA]</scope>
    <source>
        <strain evidence="2">UTEX 1602</strain>
    </source>
</reference>
<evidence type="ECO:0000313" key="2">
    <source>
        <dbReference type="Proteomes" id="UP000239899"/>
    </source>
</evidence>
<gene>
    <name evidence="1" type="ORF">C2E21_3522</name>
</gene>
<dbReference type="STRING" id="3076.A0A2P6TVI3"/>
<dbReference type="GO" id="GO:0016787">
    <property type="term" value="F:hydrolase activity"/>
    <property type="evidence" value="ECO:0007669"/>
    <property type="project" value="UniProtKB-KW"/>
</dbReference>
<organism evidence="1 2">
    <name type="scientific">Chlorella sorokiniana</name>
    <name type="common">Freshwater green alga</name>
    <dbReference type="NCBI Taxonomy" id="3076"/>
    <lineage>
        <taxon>Eukaryota</taxon>
        <taxon>Viridiplantae</taxon>
        <taxon>Chlorophyta</taxon>
        <taxon>core chlorophytes</taxon>
        <taxon>Trebouxiophyceae</taxon>
        <taxon>Chlorellales</taxon>
        <taxon>Chlorellaceae</taxon>
        <taxon>Chlorella clade</taxon>
        <taxon>Chlorella</taxon>
    </lineage>
</organism>
<accession>A0A2P6TVI3</accession>
<dbReference type="EMBL" id="LHPG02000006">
    <property type="protein sequence ID" value="PRW58067.1"/>
    <property type="molecule type" value="Genomic_DNA"/>
</dbReference>
<keyword evidence="1" id="KW-0378">Hydrolase</keyword>
<dbReference type="Proteomes" id="UP000239899">
    <property type="component" value="Unassembled WGS sequence"/>
</dbReference>
<proteinExistence type="predicted"/>
<keyword evidence="2" id="KW-1185">Reference proteome</keyword>
<dbReference type="Pfam" id="PF14196">
    <property type="entry name" value="ATC_hydrolase"/>
    <property type="match status" value="1"/>
</dbReference>
<sequence length="175" mass="19256">MQRFAGSAVDERAETHLQVAALVLASHTALLPWLRDEQEVLKIIGEHMGGRTHALLRFLLRATKFLHRDGYAALSARLRGLQWDLGRGFETELQLGLRESTLTITRCFYHDLFSEVGQPQLAACCCCSQDKVWFESAHYKGVEAGRTAAISTGDPHCCFRVRRLGAAEAAGGAGS</sequence>